<feature type="active site" evidence="4">
    <location>
        <position position="133"/>
    </location>
</feature>
<evidence type="ECO:0000256" key="4">
    <source>
        <dbReference type="PIRSR" id="PIRSR607724-1"/>
    </source>
</evidence>
<evidence type="ECO:0000259" key="5">
    <source>
        <dbReference type="Pfam" id="PF05028"/>
    </source>
</evidence>
<dbReference type="Pfam" id="PF20811">
    <property type="entry name" value="PARG_cat_N"/>
    <property type="match status" value="1"/>
</dbReference>
<dbReference type="GO" id="GO:0006282">
    <property type="term" value="P:regulation of DNA repair"/>
    <property type="evidence" value="ECO:0007669"/>
    <property type="project" value="InterPro"/>
</dbReference>
<dbReference type="PANTHER" id="PTHR12837">
    <property type="entry name" value="POLY ADP-RIBOSE GLYCOHYDROLASE"/>
    <property type="match status" value="1"/>
</dbReference>
<feature type="active site" evidence="4">
    <location>
        <position position="151"/>
    </location>
</feature>
<dbReference type="GeneTree" id="ENSGT00390000003652"/>
<feature type="domain" description="PARG helical" evidence="6">
    <location>
        <begin position="9"/>
        <end position="99"/>
    </location>
</feature>
<sequence>QWSFDALHTLDKAIPLLRKGQSAAITLSQVQISCLLANAFFCTFPHRNTSSPNAEYSGYPSINFNRLKKKSLHCRPSCIILKKHLSKSTQPKGLVTFERECLTAAVCKANLSKLHITSEGQIELEGKGMLQVDFANSLIGGGVLGSGLLQEEILFVINPELIVARLFTEKLEDNECLIITGSQQFSSYLGFGDSFEWAGPYEDQSERDEWARRKTKILAIDAMNFRHSVDQYRMRHITRELNKAYCGFKGYDGHENPDIATGKWGCGAFNGDPQLKALIQLMAAAKAKRGLAFFTFGDENLKQHLQRIYELMFAEGITVGECSQDMQFSFLQFLTSHHFKACIFSS</sequence>
<keyword evidence="3" id="KW-0378">Hydrolase</keyword>
<dbReference type="InterPro" id="IPR007724">
    <property type="entry name" value="Poly_GlycHdrlase"/>
</dbReference>
<evidence type="ECO:0000256" key="2">
    <source>
        <dbReference type="ARBA" id="ARBA00012255"/>
    </source>
</evidence>
<accession>A0A3B4FNI2</accession>
<dbReference type="InterPro" id="IPR046372">
    <property type="entry name" value="PARG_cat_C"/>
</dbReference>
<evidence type="ECO:0000256" key="3">
    <source>
        <dbReference type="ARBA" id="ARBA00022801"/>
    </source>
</evidence>
<dbReference type="GO" id="GO:1990966">
    <property type="term" value="P:ATP generation from poly-ADP-D-ribose"/>
    <property type="evidence" value="ECO:0007669"/>
    <property type="project" value="TreeGrafter"/>
</dbReference>
<dbReference type="Pfam" id="PF05028">
    <property type="entry name" value="PARG_cat_C"/>
    <property type="match status" value="1"/>
</dbReference>
<dbReference type="EC" id="3.2.1.143" evidence="2"/>
<dbReference type="GO" id="GO:0009225">
    <property type="term" value="P:nucleotide-sugar metabolic process"/>
    <property type="evidence" value="ECO:0007669"/>
    <property type="project" value="TreeGrafter"/>
</dbReference>
<dbReference type="STRING" id="303518.ENSPNYP00000012087"/>
<dbReference type="GO" id="GO:0004649">
    <property type="term" value="F:poly(ADP-ribose) glycohydrolase activity"/>
    <property type="evidence" value="ECO:0007669"/>
    <property type="project" value="UniProtKB-EC"/>
</dbReference>
<dbReference type="GO" id="GO:0005975">
    <property type="term" value="P:carbohydrate metabolic process"/>
    <property type="evidence" value="ECO:0007669"/>
    <property type="project" value="InterPro"/>
</dbReference>
<organism evidence="7">
    <name type="scientific">Pundamilia nyererei</name>
    <dbReference type="NCBI Taxonomy" id="303518"/>
    <lineage>
        <taxon>Eukaryota</taxon>
        <taxon>Metazoa</taxon>
        <taxon>Chordata</taxon>
        <taxon>Craniata</taxon>
        <taxon>Vertebrata</taxon>
        <taxon>Euteleostomi</taxon>
        <taxon>Actinopterygii</taxon>
        <taxon>Neopterygii</taxon>
        <taxon>Teleostei</taxon>
        <taxon>Neoteleostei</taxon>
        <taxon>Acanthomorphata</taxon>
        <taxon>Ovalentaria</taxon>
        <taxon>Cichlomorphae</taxon>
        <taxon>Cichliformes</taxon>
        <taxon>Cichlidae</taxon>
        <taxon>African cichlids</taxon>
        <taxon>Pseudocrenilabrinae</taxon>
        <taxon>Haplochromini</taxon>
        <taxon>Pundamilia</taxon>
    </lineage>
</organism>
<evidence type="ECO:0000256" key="1">
    <source>
        <dbReference type="ARBA" id="ARBA00009545"/>
    </source>
</evidence>
<proteinExistence type="inferred from homology"/>
<evidence type="ECO:0000259" key="6">
    <source>
        <dbReference type="Pfam" id="PF20811"/>
    </source>
</evidence>
<reference evidence="7" key="1">
    <citation type="submission" date="2023-09" db="UniProtKB">
        <authorList>
            <consortium name="Ensembl"/>
        </authorList>
    </citation>
    <scope>IDENTIFICATION</scope>
</reference>
<dbReference type="GO" id="GO:0005634">
    <property type="term" value="C:nucleus"/>
    <property type="evidence" value="ECO:0007669"/>
    <property type="project" value="TreeGrafter"/>
</dbReference>
<protein>
    <recommendedName>
        <fullName evidence="2">poly(ADP-ribose) glycohydrolase</fullName>
        <ecNumber evidence="2">3.2.1.143</ecNumber>
    </recommendedName>
</protein>
<dbReference type="PANTHER" id="PTHR12837:SF9">
    <property type="entry name" value="POLY(ADP-RIBOSE) GLYCOHYDROLASE"/>
    <property type="match status" value="1"/>
</dbReference>
<feature type="active site" evidence="4">
    <location>
        <position position="152"/>
    </location>
</feature>
<dbReference type="AlphaFoldDB" id="A0A3B4FNI2"/>
<dbReference type="Ensembl" id="ENSPNYT00000012379.1">
    <property type="protein sequence ID" value="ENSPNYP00000012087.1"/>
    <property type="gene ID" value="ENSPNYG00000009143.1"/>
</dbReference>
<feature type="domain" description="PARG catalytic Macro" evidence="5">
    <location>
        <begin position="107"/>
        <end position="302"/>
    </location>
</feature>
<comment type="similarity">
    <text evidence="1">Belongs to the poly(ADP-ribose) glycohydrolase family.</text>
</comment>
<evidence type="ECO:0000313" key="7">
    <source>
        <dbReference type="Ensembl" id="ENSPNYP00000012087.1"/>
    </source>
</evidence>
<dbReference type="InterPro" id="IPR048362">
    <property type="entry name" value="PARG_helical"/>
</dbReference>
<dbReference type="GO" id="GO:0005737">
    <property type="term" value="C:cytoplasm"/>
    <property type="evidence" value="ECO:0007669"/>
    <property type="project" value="TreeGrafter"/>
</dbReference>
<name>A0A3B4FNI2_9CICH</name>